<evidence type="ECO:0000313" key="1">
    <source>
        <dbReference type="EMBL" id="MBB3209062.1"/>
    </source>
</evidence>
<name>A0A7W5H6Y6_9BACT</name>
<gene>
    <name evidence="1" type="ORF">FHS27_004898</name>
</gene>
<comment type="caution">
    <text evidence="1">The sequence shown here is derived from an EMBL/GenBank/DDBJ whole genome shotgun (WGS) entry which is preliminary data.</text>
</comment>
<dbReference type="AlphaFoldDB" id="A0A7W5H6Y6"/>
<protein>
    <submittedName>
        <fullName evidence="1">Uncharacterized protein</fullName>
    </submittedName>
</protein>
<reference evidence="1 2" key="1">
    <citation type="submission" date="2020-08" db="EMBL/GenBank/DDBJ databases">
        <title>Genomic Encyclopedia of Type Strains, Phase III (KMG-III): the genomes of soil and plant-associated and newly described type strains.</title>
        <authorList>
            <person name="Whitman W."/>
        </authorList>
    </citation>
    <scope>NUCLEOTIDE SEQUENCE [LARGE SCALE GENOMIC DNA]</scope>
    <source>
        <strain evidence="1 2">CECT 8075</strain>
    </source>
</reference>
<keyword evidence="2" id="KW-1185">Reference proteome</keyword>
<sequence>MSRIVISFAKPEQHDVPCVGGPLNAPVADAGVPVSSTGDVDWELVDLKIYQ</sequence>
<organism evidence="1 2">
    <name type="scientific">Aporhodopirellula rubra</name>
    <dbReference type="NCBI Taxonomy" id="980271"/>
    <lineage>
        <taxon>Bacteria</taxon>
        <taxon>Pseudomonadati</taxon>
        <taxon>Planctomycetota</taxon>
        <taxon>Planctomycetia</taxon>
        <taxon>Pirellulales</taxon>
        <taxon>Pirellulaceae</taxon>
        <taxon>Aporhodopirellula</taxon>
    </lineage>
</organism>
<evidence type="ECO:0000313" key="2">
    <source>
        <dbReference type="Proteomes" id="UP000536179"/>
    </source>
</evidence>
<dbReference type="EMBL" id="JACHXU010000020">
    <property type="protein sequence ID" value="MBB3209062.1"/>
    <property type="molecule type" value="Genomic_DNA"/>
</dbReference>
<accession>A0A7W5H6Y6</accession>
<dbReference type="Proteomes" id="UP000536179">
    <property type="component" value="Unassembled WGS sequence"/>
</dbReference>
<proteinExistence type="predicted"/>